<dbReference type="EMBL" id="QQXL01000002">
    <property type="protein sequence ID" value="RKW71009.1"/>
    <property type="molecule type" value="Genomic_DNA"/>
</dbReference>
<comment type="caution">
    <text evidence="5">The sequence shown here is derived from an EMBL/GenBank/DDBJ whole genome shotgun (WGS) entry which is preliminary data.</text>
</comment>
<sequence length="383" mass="39779">MCSNIVVYCSTAAGRLCASVGATTSHPPLYDECVNPLHPVNRHTFASDNLAGIHPEVLAAIASANGGHVDSYGEDPYTEQLQQVLRSHFGPGVTAFPVLNGTGANVLALQAVTPRWGAVLTPHCAHINLDEAGAPERSAGLKIVSVPSPDGKLRPEQIHAAAQDLGNQHHAQVTTVSISNVTELGTAYTPQETAALAKAAHAHGMALHVDGSRLVHAAEHLGVGLGQLTSGAGVDVLSLGGTKNGAMLAEAVVTFTEAGANAVPLLRKGSLQLVSKLRFVSAQLIALYGSELWRNNAAHANRLAARLGQELQQLDGVELAQPVQSNAVFVSLPQAMLEPLRQQFTFHGAGTPAAPARLMCAFDTPGSAVTDLLAAARLLSQAQ</sequence>
<comment type="cofactor">
    <cofactor evidence="1">
        <name>pyridoxal 5'-phosphate</name>
        <dbReference type="ChEBI" id="CHEBI:597326"/>
    </cofactor>
</comment>
<organism evidence="5 6">
    <name type="scientific">Galactobacter caseinivorans</name>
    <dbReference type="NCBI Taxonomy" id="2676123"/>
    <lineage>
        <taxon>Bacteria</taxon>
        <taxon>Bacillati</taxon>
        <taxon>Actinomycetota</taxon>
        <taxon>Actinomycetes</taxon>
        <taxon>Micrococcales</taxon>
        <taxon>Micrococcaceae</taxon>
        <taxon>Galactobacter</taxon>
    </lineage>
</organism>
<accession>A0A496PKG0</accession>
<evidence type="ECO:0000256" key="1">
    <source>
        <dbReference type="ARBA" id="ARBA00001933"/>
    </source>
</evidence>
<evidence type="ECO:0000256" key="2">
    <source>
        <dbReference type="ARBA" id="ARBA00006966"/>
    </source>
</evidence>
<dbReference type="GO" id="GO:0006520">
    <property type="term" value="P:amino acid metabolic process"/>
    <property type="evidence" value="ECO:0007669"/>
    <property type="project" value="InterPro"/>
</dbReference>
<protein>
    <submittedName>
        <fullName evidence="5">Threonine aldolase</fullName>
    </submittedName>
</protein>
<name>A0A496PKG0_9MICC</name>
<dbReference type="InterPro" id="IPR015424">
    <property type="entry name" value="PyrdxlP-dep_Trfase"/>
</dbReference>
<dbReference type="Pfam" id="PF01212">
    <property type="entry name" value="Beta_elim_lyase"/>
    <property type="match status" value="1"/>
</dbReference>
<feature type="domain" description="Aromatic amino acid beta-eliminating lyase/threonine aldolase" evidence="4">
    <location>
        <begin position="45"/>
        <end position="330"/>
    </location>
</feature>
<dbReference type="Gene3D" id="3.40.640.10">
    <property type="entry name" value="Type I PLP-dependent aspartate aminotransferase-like (Major domain)"/>
    <property type="match status" value="1"/>
</dbReference>
<comment type="similarity">
    <text evidence="2">Belongs to the threonine aldolase family.</text>
</comment>
<evidence type="ECO:0000313" key="5">
    <source>
        <dbReference type="EMBL" id="RKW71009.1"/>
    </source>
</evidence>
<reference evidence="5 6" key="1">
    <citation type="submission" date="2018-07" db="EMBL/GenBank/DDBJ databases">
        <title>Arthrobacter sp. nov., isolated from raw cow's milk with high bacterial count.</title>
        <authorList>
            <person name="Hahne J."/>
            <person name="Isele D."/>
            <person name="Lipski A."/>
        </authorList>
    </citation>
    <scope>NUCLEOTIDE SEQUENCE [LARGE SCALE GENOMIC DNA]</scope>
    <source>
        <strain evidence="5 6">JZ R-183</strain>
    </source>
</reference>
<dbReference type="AlphaFoldDB" id="A0A496PKG0"/>
<evidence type="ECO:0000256" key="3">
    <source>
        <dbReference type="ARBA" id="ARBA00022898"/>
    </source>
</evidence>
<evidence type="ECO:0000313" key="6">
    <source>
        <dbReference type="Proteomes" id="UP000273119"/>
    </source>
</evidence>
<dbReference type="GO" id="GO:0016829">
    <property type="term" value="F:lyase activity"/>
    <property type="evidence" value="ECO:0007669"/>
    <property type="project" value="InterPro"/>
</dbReference>
<keyword evidence="3" id="KW-0663">Pyridoxal phosphate</keyword>
<proteinExistence type="inferred from homology"/>
<dbReference type="PANTHER" id="PTHR48097:SF5">
    <property type="entry name" value="LOW SPECIFICITY L-THREONINE ALDOLASE"/>
    <property type="match status" value="1"/>
</dbReference>
<dbReference type="PANTHER" id="PTHR48097">
    <property type="entry name" value="L-THREONINE ALDOLASE-RELATED"/>
    <property type="match status" value="1"/>
</dbReference>
<dbReference type="Proteomes" id="UP000273119">
    <property type="component" value="Unassembled WGS sequence"/>
</dbReference>
<dbReference type="InterPro" id="IPR015422">
    <property type="entry name" value="PyrdxlP-dep_Trfase_small"/>
</dbReference>
<dbReference type="InterPro" id="IPR001597">
    <property type="entry name" value="ArAA_b-elim_lyase/Thr_aldolase"/>
</dbReference>
<dbReference type="Gene3D" id="3.90.1150.10">
    <property type="entry name" value="Aspartate Aminotransferase, domain 1"/>
    <property type="match status" value="1"/>
</dbReference>
<gene>
    <name evidence="5" type="ORF">DWQ67_04170</name>
</gene>
<dbReference type="SUPFAM" id="SSF53383">
    <property type="entry name" value="PLP-dependent transferases"/>
    <property type="match status" value="1"/>
</dbReference>
<dbReference type="InterPro" id="IPR015421">
    <property type="entry name" value="PyrdxlP-dep_Trfase_major"/>
</dbReference>
<keyword evidence="6" id="KW-1185">Reference proteome</keyword>
<evidence type="ECO:0000259" key="4">
    <source>
        <dbReference type="Pfam" id="PF01212"/>
    </source>
</evidence>